<name>A0A366DLQ3_9HYPH</name>
<dbReference type="EMBL" id="QNRH01000010">
    <property type="protein sequence ID" value="RBO91013.1"/>
    <property type="molecule type" value="Genomic_DNA"/>
</dbReference>
<keyword evidence="4" id="KW-1185">Reference proteome</keyword>
<feature type="coiled-coil region" evidence="1">
    <location>
        <begin position="55"/>
        <end position="82"/>
    </location>
</feature>
<evidence type="ECO:0000256" key="1">
    <source>
        <dbReference type="SAM" id="Coils"/>
    </source>
</evidence>
<feature type="transmembrane region" description="Helical" evidence="2">
    <location>
        <begin position="6"/>
        <end position="25"/>
    </location>
</feature>
<gene>
    <name evidence="3" type="ORF">DFR47_11010</name>
</gene>
<keyword evidence="1" id="KW-0175">Coiled coil</keyword>
<evidence type="ECO:0000313" key="3">
    <source>
        <dbReference type="EMBL" id="RBO91013.1"/>
    </source>
</evidence>
<organism evidence="3 4">
    <name type="scientific">Pseudochrobactrum asaccharolyticum</name>
    <dbReference type="NCBI Taxonomy" id="354351"/>
    <lineage>
        <taxon>Bacteria</taxon>
        <taxon>Pseudomonadati</taxon>
        <taxon>Pseudomonadota</taxon>
        <taxon>Alphaproteobacteria</taxon>
        <taxon>Hyphomicrobiales</taxon>
        <taxon>Brucellaceae</taxon>
        <taxon>Pseudochrobactrum</taxon>
    </lineage>
</organism>
<accession>A0A366DLQ3</accession>
<dbReference type="RefSeq" id="WP_113945973.1">
    <property type="nucleotide sequence ID" value="NZ_JBHEEG010000004.1"/>
</dbReference>
<evidence type="ECO:0000313" key="4">
    <source>
        <dbReference type="Proteomes" id="UP000252893"/>
    </source>
</evidence>
<proteinExistence type="predicted"/>
<sequence>MGDDIKWLIGISASLGVSFMIALVGSFRSLSATMKDGDDQLHERINRVRDEYVKRVDHDAQMNEIKKNIKEIRDELRDGTKETNKRLDQVLAALVYERK</sequence>
<dbReference type="Proteomes" id="UP000252893">
    <property type="component" value="Unassembled WGS sequence"/>
</dbReference>
<keyword evidence="2" id="KW-1133">Transmembrane helix</keyword>
<keyword evidence="2" id="KW-0812">Transmembrane</keyword>
<comment type="caution">
    <text evidence="3">The sequence shown here is derived from an EMBL/GenBank/DDBJ whole genome shotgun (WGS) entry which is preliminary data.</text>
</comment>
<dbReference type="OrthoDB" id="8452644at2"/>
<dbReference type="AlphaFoldDB" id="A0A366DLQ3"/>
<protein>
    <submittedName>
        <fullName evidence="3">Uncharacterized protein</fullName>
    </submittedName>
</protein>
<reference evidence="3 4" key="1">
    <citation type="submission" date="2018-06" db="EMBL/GenBank/DDBJ databases">
        <title>Genomic Encyclopedia of Type Strains, Phase IV (KMG-IV): sequencing the most valuable type-strain genomes for metagenomic binning, comparative biology and taxonomic classification.</title>
        <authorList>
            <person name="Goeker M."/>
        </authorList>
    </citation>
    <scope>NUCLEOTIDE SEQUENCE [LARGE SCALE GENOMIC DNA]</scope>
    <source>
        <strain evidence="3 4">DSM 25619</strain>
    </source>
</reference>
<evidence type="ECO:0000256" key="2">
    <source>
        <dbReference type="SAM" id="Phobius"/>
    </source>
</evidence>
<keyword evidence="2" id="KW-0472">Membrane</keyword>